<gene>
    <name evidence="1" type="ORF">ATO67_20615</name>
</gene>
<dbReference type="AlphaFoldDB" id="A0A135P6U7"/>
<name>A0A135P6U7_9HYPH</name>
<dbReference type="Proteomes" id="UP000070498">
    <property type="component" value="Unassembled WGS sequence"/>
</dbReference>
<keyword evidence="2" id="KW-1185">Reference proteome</keyword>
<dbReference type="STRING" id="2052828.ATO67_20615"/>
<proteinExistence type="predicted"/>
<protein>
    <submittedName>
        <fullName evidence="1">Uncharacterized protein</fullName>
    </submittedName>
</protein>
<evidence type="ECO:0000313" key="2">
    <source>
        <dbReference type="Proteomes" id="UP000070498"/>
    </source>
</evidence>
<comment type="caution">
    <text evidence="1">The sequence shown here is derived from an EMBL/GenBank/DDBJ whole genome shotgun (WGS) entry which is preliminary data.</text>
</comment>
<sequence length="67" mass="7334">MSAMMIFATPPGFEAVMKSIETLEGTVNLAKWSISSPQKTLMQLSCCWRLLVWQTSGKKPIAGQMAA</sequence>
<dbReference type="EMBL" id="LNUW01000008">
    <property type="protein sequence ID" value="KXG87157.1"/>
    <property type="molecule type" value="Genomic_DNA"/>
</dbReference>
<accession>A0A135P6U7</accession>
<reference evidence="1 2" key="1">
    <citation type="submission" date="2015-11" db="EMBL/GenBank/DDBJ databases">
        <title>Draft genome sequence of Agrobacterium sp. R89-1.</title>
        <authorList>
            <person name="Zahradnik J."/>
            <person name="Kyslikova E."/>
            <person name="Palyzova A."/>
            <person name="Kyslik P."/>
        </authorList>
    </citation>
    <scope>NUCLEOTIDE SEQUENCE [LARGE SCALE GENOMIC DNA]</scope>
    <source>
        <strain evidence="1 2">R89-1</strain>
    </source>
</reference>
<evidence type="ECO:0000313" key="1">
    <source>
        <dbReference type="EMBL" id="KXG87157.1"/>
    </source>
</evidence>
<organism evidence="1 2">
    <name type="scientific">Agrobacterium bohemicum</name>
    <dbReference type="NCBI Taxonomy" id="2052828"/>
    <lineage>
        <taxon>Bacteria</taxon>
        <taxon>Pseudomonadati</taxon>
        <taxon>Pseudomonadota</taxon>
        <taxon>Alphaproteobacteria</taxon>
        <taxon>Hyphomicrobiales</taxon>
        <taxon>Rhizobiaceae</taxon>
        <taxon>Rhizobium/Agrobacterium group</taxon>
        <taxon>Agrobacterium</taxon>
    </lineage>
</organism>